<dbReference type="Proteomes" id="UP001054945">
    <property type="component" value="Unassembled WGS sequence"/>
</dbReference>
<protein>
    <submittedName>
        <fullName evidence="1">Uncharacterized protein</fullName>
    </submittedName>
</protein>
<name>A0AAV4VMT7_CAEEX</name>
<evidence type="ECO:0000313" key="2">
    <source>
        <dbReference type="Proteomes" id="UP001054945"/>
    </source>
</evidence>
<accession>A0AAV4VMT7</accession>
<proteinExistence type="predicted"/>
<dbReference type="AlphaFoldDB" id="A0AAV4VMT7"/>
<gene>
    <name evidence="1" type="ORF">CEXT_505541</name>
</gene>
<organism evidence="1 2">
    <name type="scientific">Caerostris extrusa</name>
    <name type="common">Bark spider</name>
    <name type="synonym">Caerostris bankana</name>
    <dbReference type="NCBI Taxonomy" id="172846"/>
    <lineage>
        <taxon>Eukaryota</taxon>
        <taxon>Metazoa</taxon>
        <taxon>Ecdysozoa</taxon>
        <taxon>Arthropoda</taxon>
        <taxon>Chelicerata</taxon>
        <taxon>Arachnida</taxon>
        <taxon>Araneae</taxon>
        <taxon>Araneomorphae</taxon>
        <taxon>Entelegynae</taxon>
        <taxon>Araneoidea</taxon>
        <taxon>Araneidae</taxon>
        <taxon>Caerostris</taxon>
    </lineage>
</organism>
<keyword evidence="2" id="KW-1185">Reference proteome</keyword>
<comment type="caution">
    <text evidence="1">The sequence shown here is derived from an EMBL/GenBank/DDBJ whole genome shotgun (WGS) entry which is preliminary data.</text>
</comment>
<reference evidence="1 2" key="1">
    <citation type="submission" date="2021-06" db="EMBL/GenBank/DDBJ databases">
        <title>Caerostris extrusa draft genome.</title>
        <authorList>
            <person name="Kono N."/>
            <person name="Arakawa K."/>
        </authorList>
    </citation>
    <scope>NUCLEOTIDE SEQUENCE [LARGE SCALE GENOMIC DNA]</scope>
</reference>
<evidence type="ECO:0000313" key="1">
    <source>
        <dbReference type="EMBL" id="GIY71225.1"/>
    </source>
</evidence>
<dbReference type="EMBL" id="BPLR01014769">
    <property type="protein sequence ID" value="GIY71225.1"/>
    <property type="molecule type" value="Genomic_DNA"/>
</dbReference>
<sequence length="91" mass="9942">MYDISCCRSPIESHSQLHRAEDGVLSIGKIEEAVSCERFGFGKCFAMKVTHICIEPEDDVLSIGKIEGSSFVCLAIQVCKVLCYGDLPVNA</sequence>